<dbReference type="Proteomes" id="UP000886885">
    <property type="component" value="Chromosome 4A"/>
</dbReference>
<protein>
    <submittedName>
        <fullName evidence="1">Uncharacterized protein</fullName>
    </submittedName>
</protein>
<organism evidence="1 2">
    <name type="scientific">Populus tomentosa</name>
    <name type="common">Chinese white poplar</name>
    <dbReference type="NCBI Taxonomy" id="118781"/>
    <lineage>
        <taxon>Eukaryota</taxon>
        <taxon>Viridiplantae</taxon>
        <taxon>Streptophyta</taxon>
        <taxon>Embryophyta</taxon>
        <taxon>Tracheophyta</taxon>
        <taxon>Spermatophyta</taxon>
        <taxon>Magnoliopsida</taxon>
        <taxon>eudicotyledons</taxon>
        <taxon>Gunneridae</taxon>
        <taxon>Pentapetalae</taxon>
        <taxon>rosids</taxon>
        <taxon>fabids</taxon>
        <taxon>Malpighiales</taxon>
        <taxon>Salicaceae</taxon>
        <taxon>Saliceae</taxon>
        <taxon>Populus</taxon>
    </lineage>
</organism>
<reference evidence="1" key="1">
    <citation type="journal article" date="2020" name="bioRxiv">
        <title>Hybrid origin of Populus tomentosa Carr. identified through genome sequencing and phylogenomic analysis.</title>
        <authorList>
            <person name="An X."/>
            <person name="Gao K."/>
            <person name="Chen Z."/>
            <person name="Li J."/>
            <person name="Yang X."/>
            <person name="Yang X."/>
            <person name="Zhou J."/>
            <person name="Guo T."/>
            <person name="Zhao T."/>
            <person name="Huang S."/>
            <person name="Miao D."/>
            <person name="Khan W.U."/>
            <person name="Rao P."/>
            <person name="Ye M."/>
            <person name="Lei B."/>
            <person name="Liao W."/>
            <person name="Wang J."/>
            <person name="Ji L."/>
            <person name="Li Y."/>
            <person name="Guo B."/>
            <person name="Mustafa N.S."/>
            <person name="Li S."/>
            <person name="Yun Q."/>
            <person name="Keller S.R."/>
            <person name="Mao J."/>
            <person name="Zhang R."/>
            <person name="Strauss S.H."/>
        </authorList>
    </citation>
    <scope>NUCLEOTIDE SEQUENCE</scope>
    <source>
        <strain evidence="1">GM15</strain>
        <tissue evidence="1">Leaf</tissue>
    </source>
</reference>
<gene>
    <name evidence="1" type="ORF">POTOM_015540</name>
</gene>
<dbReference type="AlphaFoldDB" id="A0A8X8D5M4"/>
<keyword evidence="2" id="KW-1185">Reference proteome</keyword>
<evidence type="ECO:0000313" key="1">
    <source>
        <dbReference type="EMBL" id="KAG6779169.1"/>
    </source>
</evidence>
<proteinExistence type="predicted"/>
<dbReference type="EMBL" id="JAAWWB010000007">
    <property type="protein sequence ID" value="KAG6779169.1"/>
    <property type="molecule type" value="Genomic_DNA"/>
</dbReference>
<sequence length="154" mass="17490">MFPVLRFNHLASSFSTAKIRTLSVFEKLYYEKRNLASTAVLPLEVGALNAIQGNRNSDVWSRGIGSAHQWLMSYAPMIPARVPESHFLMNFPKQTLCPWNNVLPSQVHRIPIFAFPESPAAVDLFLNGKIIPIEIKYIISLSKHVQEQIIFLQN</sequence>
<comment type="caution">
    <text evidence="1">The sequence shown here is derived from an EMBL/GenBank/DDBJ whole genome shotgun (WGS) entry which is preliminary data.</text>
</comment>
<accession>A0A8X8D5M4</accession>
<evidence type="ECO:0000313" key="2">
    <source>
        <dbReference type="Proteomes" id="UP000886885"/>
    </source>
</evidence>
<name>A0A8X8D5M4_POPTO</name>